<dbReference type="CDD" id="cd18012">
    <property type="entry name" value="DEXQc_arch_SWI2_SNF2"/>
    <property type="match status" value="1"/>
</dbReference>
<protein>
    <submittedName>
        <fullName evidence="2">Helicase</fullName>
    </submittedName>
</protein>
<keyword evidence="2" id="KW-0067">ATP-binding</keyword>
<dbReference type="Pfam" id="PF00176">
    <property type="entry name" value="SNF2-rel_dom"/>
    <property type="match status" value="1"/>
</dbReference>
<dbReference type="PROSITE" id="PS51192">
    <property type="entry name" value="HELICASE_ATP_BIND_1"/>
    <property type="match status" value="1"/>
</dbReference>
<dbReference type="Gene3D" id="3.40.50.10810">
    <property type="entry name" value="Tandem AAA-ATPase domain"/>
    <property type="match status" value="1"/>
</dbReference>
<keyword evidence="2" id="KW-0347">Helicase</keyword>
<dbReference type="eggNOG" id="COG0553">
    <property type="taxonomic scope" value="Bacteria"/>
</dbReference>
<comment type="caution">
    <text evidence="2">The sequence shown here is derived from an EMBL/GenBank/DDBJ whole genome shotgun (WGS) entry which is preliminary data.</text>
</comment>
<dbReference type="STRING" id="1236976.JCM16418_3641"/>
<keyword evidence="2" id="KW-0378">Hydrolase</keyword>
<evidence type="ECO:0000313" key="3">
    <source>
        <dbReference type="Proteomes" id="UP000019364"/>
    </source>
</evidence>
<dbReference type="InterPro" id="IPR027417">
    <property type="entry name" value="P-loop_NTPase"/>
</dbReference>
<dbReference type="InterPro" id="IPR000330">
    <property type="entry name" value="SNF2_N"/>
</dbReference>
<keyword evidence="3" id="KW-1185">Reference proteome</keyword>
<gene>
    <name evidence="2" type="ORF">JCM16418_3641</name>
</gene>
<dbReference type="EMBL" id="BAVZ01000012">
    <property type="protein sequence ID" value="GAF09498.1"/>
    <property type="molecule type" value="Genomic_DNA"/>
</dbReference>
<dbReference type="Proteomes" id="UP000019364">
    <property type="component" value="Unassembled WGS sequence"/>
</dbReference>
<evidence type="ECO:0000259" key="1">
    <source>
        <dbReference type="PROSITE" id="PS51192"/>
    </source>
</evidence>
<evidence type="ECO:0000313" key="2">
    <source>
        <dbReference type="EMBL" id="GAF09498.1"/>
    </source>
</evidence>
<dbReference type="Pfam" id="PF12419">
    <property type="entry name" value="DUF3670"/>
    <property type="match status" value="1"/>
</dbReference>
<dbReference type="InterPro" id="IPR038718">
    <property type="entry name" value="SNF2-like_sf"/>
</dbReference>
<organism evidence="2 3">
    <name type="scientific">Paenibacillus pini JCM 16418</name>
    <dbReference type="NCBI Taxonomy" id="1236976"/>
    <lineage>
        <taxon>Bacteria</taxon>
        <taxon>Bacillati</taxon>
        <taxon>Bacillota</taxon>
        <taxon>Bacilli</taxon>
        <taxon>Bacillales</taxon>
        <taxon>Paenibacillaceae</taxon>
        <taxon>Paenibacillus</taxon>
    </lineage>
</organism>
<dbReference type="GO" id="GO:0004386">
    <property type="term" value="F:helicase activity"/>
    <property type="evidence" value="ECO:0007669"/>
    <property type="project" value="UniProtKB-KW"/>
</dbReference>
<feature type="domain" description="Helicase ATP-binding" evidence="1">
    <location>
        <begin position="574"/>
        <end position="735"/>
    </location>
</feature>
<dbReference type="PANTHER" id="PTHR10799">
    <property type="entry name" value="SNF2/RAD54 HELICASE FAMILY"/>
    <property type="match status" value="1"/>
</dbReference>
<name>W7YPE3_9BACL</name>
<sequence length="804" mass="89823">MNQPLYGVWLGDVFFCFSGEMSEPKVDAWSKVVKKFVLKSGARPFAQAGLRLAELKYPSPVVGARSSNRRGERRQLMGRTLEGLALSGADALTLLLTWDEASLLQQGIQPGAEMAYWAKCARFALELMLQGNVAPGTAPLAAGTSRRKTGEQAVMSKWKPRLKEPQDVERFMQLAASMPPVALGVSALVGAEPGTREEAGAVVLHSFLTAMIHGQVQEVIRESEGKLSRNLTDYRRGHSPLQKLWWNSLLTASRTLNVQGAPEEVAELTQAVSLIGGTAIPTAGEGEDAAQNGQLQLGLRLEPRHTDVAEHWYVSFWAEFQDEFGAWLPIRSIWGSLETDMIRRGRVYPAVQEQMLLALGAASEFSVHIREALTIPAPEGMELEPLEMVEFVRNTVPQLNKAGITVQLPSEWTRRGRRRIGLSLKMVAQEDAAGTQGMPIIGMEQLIAFRADAAIGGQTLTREELAAFAESTLPYVQFRGEWIELDLKEIRQVLRYLKRYEQGEMDMSDWIHLTASEEGERNWKGIDVTHVETPGYLQSLLGEDGLRKVPPRPVPVSLHGILRPYQERGFQWLAAMRDMGFGVCLADDMGLGKTIQVITCLLEHHSERKNPVLIICPTSLLGNWQRELQRFAPDLALYIHHGNRRLHSEDFQEQTATHDVILTTYHLAGRDGVDLASVAWASVVLDEAQYIKNYRTKQAQSVMKLNAPHRIAMTGTPVENRLGELWSIFQFLNPGYLGSSSSFRQRYTVGDVQQGKLQELHKLVSPFMLRRLKSDPDIRKDLPEKIEIKSYCTLSETQGAMYQA</sequence>
<dbReference type="InterPro" id="IPR022138">
    <property type="entry name" value="DUF3670"/>
</dbReference>
<dbReference type="SMART" id="SM00487">
    <property type="entry name" value="DEXDc"/>
    <property type="match status" value="1"/>
</dbReference>
<reference evidence="2 3" key="1">
    <citation type="journal article" date="2014" name="Genome Announc.">
        <title>Draft Genome Sequence of Paenibacillus pini JCM 16418T, Isolated from the Rhizosphere of Pine Tree.</title>
        <authorList>
            <person name="Yuki M."/>
            <person name="Oshima K."/>
            <person name="Suda W."/>
            <person name="Oshida Y."/>
            <person name="Kitamura K."/>
            <person name="Iida Y."/>
            <person name="Hattori M."/>
            <person name="Ohkuma M."/>
        </authorList>
    </citation>
    <scope>NUCLEOTIDE SEQUENCE [LARGE SCALE GENOMIC DNA]</scope>
    <source>
        <strain evidence="2 3">JCM 16418</strain>
    </source>
</reference>
<dbReference type="SUPFAM" id="SSF52540">
    <property type="entry name" value="P-loop containing nucleoside triphosphate hydrolases"/>
    <property type="match status" value="1"/>
</dbReference>
<keyword evidence="2" id="KW-0547">Nucleotide-binding</keyword>
<dbReference type="AlphaFoldDB" id="W7YPE3"/>
<dbReference type="InterPro" id="IPR014001">
    <property type="entry name" value="Helicase_ATP-bd"/>
</dbReference>
<accession>W7YPE3</accession>
<proteinExistence type="predicted"/>
<dbReference type="GO" id="GO:0005524">
    <property type="term" value="F:ATP binding"/>
    <property type="evidence" value="ECO:0007669"/>
    <property type="project" value="InterPro"/>
</dbReference>